<keyword evidence="10" id="KW-1185">Reference proteome</keyword>
<dbReference type="InterPro" id="IPR016024">
    <property type="entry name" value="ARM-type_fold"/>
</dbReference>
<dbReference type="Gene3D" id="4.10.280.10">
    <property type="entry name" value="Helix-loop-helix DNA-binding domain"/>
    <property type="match status" value="2"/>
</dbReference>
<evidence type="ECO:0000256" key="2">
    <source>
        <dbReference type="ARBA" id="ARBA00023015"/>
    </source>
</evidence>
<evidence type="ECO:0000256" key="3">
    <source>
        <dbReference type="ARBA" id="ARBA00023159"/>
    </source>
</evidence>
<evidence type="ECO:0000313" key="9">
    <source>
        <dbReference type="EMBL" id="KAD3336613.1"/>
    </source>
</evidence>
<dbReference type="OrthoDB" id="690068at2759"/>
<dbReference type="Pfam" id="PF00010">
    <property type="entry name" value="HLH"/>
    <property type="match status" value="2"/>
</dbReference>
<feature type="region of interest" description="Disordered" evidence="7">
    <location>
        <begin position="842"/>
        <end position="863"/>
    </location>
</feature>
<dbReference type="SMART" id="SM00353">
    <property type="entry name" value="HLH"/>
    <property type="match status" value="2"/>
</dbReference>
<feature type="compositionally biased region" description="Acidic residues" evidence="7">
    <location>
        <begin position="241"/>
        <end position="282"/>
    </location>
</feature>
<reference evidence="9 10" key="1">
    <citation type="submission" date="2019-05" db="EMBL/GenBank/DDBJ databases">
        <title>Mikania micrantha, genome provides insights into the molecular mechanism of rapid growth.</title>
        <authorList>
            <person name="Liu B."/>
        </authorList>
    </citation>
    <scope>NUCLEOTIDE SEQUENCE [LARGE SCALE GENOMIC DNA]</scope>
    <source>
        <strain evidence="9">NLD-2019</strain>
        <tissue evidence="9">Leaf</tissue>
    </source>
</reference>
<evidence type="ECO:0000256" key="5">
    <source>
        <dbReference type="ARBA" id="ARBA00023242"/>
    </source>
</evidence>
<dbReference type="InterPro" id="IPR036638">
    <property type="entry name" value="HLH_DNA-bd_sf"/>
</dbReference>
<dbReference type="Pfam" id="PF14215">
    <property type="entry name" value="bHLH-MYC_N"/>
    <property type="match status" value="1"/>
</dbReference>
<keyword evidence="5" id="KW-0539">Nucleus</keyword>
<dbReference type="EMBL" id="SZYD01000016">
    <property type="protein sequence ID" value="KAD3336613.1"/>
    <property type="molecule type" value="Genomic_DNA"/>
</dbReference>
<feature type="coiled-coil region" evidence="6">
    <location>
        <begin position="896"/>
        <end position="923"/>
    </location>
</feature>
<feature type="compositionally biased region" description="Polar residues" evidence="7">
    <location>
        <begin position="657"/>
        <end position="668"/>
    </location>
</feature>
<dbReference type="AlphaFoldDB" id="A0A5N6M8A4"/>
<evidence type="ECO:0000256" key="4">
    <source>
        <dbReference type="ARBA" id="ARBA00023163"/>
    </source>
</evidence>
<organism evidence="9 10">
    <name type="scientific">Mikania micrantha</name>
    <name type="common">bitter vine</name>
    <dbReference type="NCBI Taxonomy" id="192012"/>
    <lineage>
        <taxon>Eukaryota</taxon>
        <taxon>Viridiplantae</taxon>
        <taxon>Streptophyta</taxon>
        <taxon>Embryophyta</taxon>
        <taxon>Tracheophyta</taxon>
        <taxon>Spermatophyta</taxon>
        <taxon>Magnoliopsida</taxon>
        <taxon>eudicotyledons</taxon>
        <taxon>Gunneridae</taxon>
        <taxon>Pentapetalae</taxon>
        <taxon>asterids</taxon>
        <taxon>campanulids</taxon>
        <taxon>Asterales</taxon>
        <taxon>Asteraceae</taxon>
        <taxon>Asteroideae</taxon>
        <taxon>Heliantheae alliance</taxon>
        <taxon>Eupatorieae</taxon>
        <taxon>Mikania</taxon>
    </lineage>
</organism>
<dbReference type="PANTHER" id="PTHR46266">
    <property type="entry name" value="TRANSCRIPTION FACTOR TT8"/>
    <property type="match status" value="1"/>
</dbReference>
<dbReference type="PROSITE" id="PS50888">
    <property type="entry name" value="BHLH"/>
    <property type="match status" value="2"/>
</dbReference>
<feature type="domain" description="BHLH" evidence="8">
    <location>
        <begin position="857"/>
        <end position="906"/>
    </location>
</feature>
<dbReference type="GO" id="GO:0080090">
    <property type="term" value="P:regulation of primary metabolic process"/>
    <property type="evidence" value="ECO:0007669"/>
    <property type="project" value="UniProtKB-ARBA"/>
</dbReference>
<proteinExistence type="predicted"/>
<feature type="region of interest" description="Disordered" evidence="7">
    <location>
        <begin position="209"/>
        <end position="285"/>
    </location>
</feature>
<feature type="compositionally biased region" description="Acidic residues" evidence="7">
    <location>
        <begin position="682"/>
        <end position="728"/>
    </location>
</feature>
<evidence type="ECO:0000256" key="6">
    <source>
        <dbReference type="SAM" id="Coils"/>
    </source>
</evidence>
<sequence>MAAGGDGLKEMLQSAVQSVQWTYIIFWKFCHKKRVLVWGDGCYNGPIKTRKTVAPVEVSTEEAAESRSEQLRELYDSLASGEQQVTENQQAVTRRPSVALSPEDLTEFEWFYLMCVSFTYPPGVGLVGGAYAKQQHQWLTGANEADSKVFSRTILAKPKTSILQTVICIPLLNGVVELGTTDKVEETIEFIQHVKLFFLKGNESHIFPPPKPALSAHSSNTTLSSHQIPHAIKPSDNANDTMDDNVENEEEDDDDDEDDDKTDYEEEDAGDDEMEDIGDNEGENTPYIMKETCHISSFQGRNQNKSGEAKEIIETNELLQPGMSPDIKFGSPNDGSSNLESHFNYLATSLNDSYVAASTAPGWSDNFELHNPSNIQLHASGELAPEDSRYSHTVSAILHNQLTRWSDSSRHNSVYSIQSSFTTWTSKYSRQRLPATSQRILKYMLFTVPFLHSNASESVPSRPPKTTSHEDLSASHVLAERRRREKLNERFIILRTLVPLVTKMDKASILGDTIEYVKQLRKKIQDLEARCRSGKRKIRRSGGGGMAAVAVAVEVSIIENDALVEVQCGNREGLLLDVMKKLRELGVEITTVQSCVEGGLFSAELRAKVKVRKANNGKKISITQVEETVEFIQHVKLFFLKGNESHIFPPPKPALSAHSSNTTLSSHQIPHAIKPSDNANDTMDENVDNEEEDDDDDDDDEDEDKTDYEDEDAGDDEMEDTGDNEDENTPYIMKETCHISSFQGRNQNKSGEAKEIIETNEMVQPGRELAPEDSRYSHTVSAILHNQLTRWSDSSHHNSVYSIQSSFTTWTSKYSRQRLPATSQRILKYMLFTVPFLHSNASESVPSRPPKTTSHEDLSASHVLAERRRREKLNERFIILRTLVPLVTKMDKASILGDTIEYVKQLRKKIQDLEARCRSGKRKVRRSGGGGTAAVAVEVSIIENDALVEVQCGNREGLLLDVMKKLRELGVEITTVQSCVEGGLFSAELRAKVKVRKANNGKKISITQVKKAIDQIISP</sequence>
<keyword evidence="2" id="KW-0805">Transcription regulation</keyword>
<accession>A0A5N6M8A4</accession>
<dbReference type="GO" id="GO:0005634">
    <property type="term" value="C:nucleus"/>
    <property type="evidence" value="ECO:0007669"/>
    <property type="project" value="UniProtKB-SubCell"/>
</dbReference>
<evidence type="ECO:0000256" key="7">
    <source>
        <dbReference type="SAM" id="MobiDB-lite"/>
    </source>
</evidence>
<feature type="compositionally biased region" description="Basic and acidic residues" evidence="7">
    <location>
        <begin position="853"/>
        <end position="863"/>
    </location>
</feature>
<keyword evidence="3" id="KW-0010">Activator</keyword>
<keyword evidence="4" id="KW-0804">Transcription</keyword>
<evidence type="ECO:0000259" key="8">
    <source>
        <dbReference type="PROSITE" id="PS50888"/>
    </source>
</evidence>
<dbReference type="GO" id="GO:0046983">
    <property type="term" value="F:protein dimerization activity"/>
    <property type="evidence" value="ECO:0007669"/>
    <property type="project" value="InterPro"/>
</dbReference>
<evidence type="ECO:0000313" key="10">
    <source>
        <dbReference type="Proteomes" id="UP000326396"/>
    </source>
</evidence>
<dbReference type="SUPFAM" id="SSF47459">
    <property type="entry name" value="HLH, helix-loop-helix DNA-binding domain"/>
    <property type="match status" value="2"/>
</dbReference>
<feature type="domain" description="BHLH" evidence="8">
    <location>
        <begin position="471"/>
        <end position="520"/>
    </location>
</feature>
<dbReference type="Proteomes" id="UP000326396">
    <property type="component" value="Linkage Group LG6"/>
</dbReference>
<feature type="compositionally biased region" description="Basic and acidic residues" evidence="7">
    <location>
        <begin position="467"/>
        <end position="477"/>
    </location>
</feature>
<keyword evidence="6" id="KW-0175">Coiled coil</keyword>
<feature type="region of interest" description="Disordered" evidence="7">
    <location>
        <begin position="456"/>
        <end position="477"/>
    </location>
</feature>
<dbReference type="SUPFAM" id="SSF48371">
    <property type="entry name" value="ARM repeat"/>
    <property type="match status" value="1"/>
</dbReference>
<name>A0A5N6M8A4_9ASTR</name>
<protein>
    <recommendedName>
        <fullName evidence="8">BHLH domain-containing protein</fullName>
    </recommendedName>
</protein>
<dbReference type="PANTHER" id="PTHR46266:SF4">
    <property type="entry name" value="TRANSCRIPTION FACTOR TT8"/>
    <property type="match status" value="1"/>
</dbReference>
<dbReference type="InterPro" id="IPR011598">
    <property type="entry name" value="bHLH_dom"/>
</dbReference>
<comment type="caution">
    <text evidence="9">The sequence shown here is derived from an EMBL/GenBank/DDBJ whole genome shotgun (WGS) entry which is preliminary data.</text>
</comment>
<dbReference type="InterPro" id="IPR025610">
    <property type="entry name" value="MYC/MYB_N"/>
</dbReference>
<feature type="compositionally biased region" description="Polar residues" evidence="7">
    <location>
        <begin position="216"/>
        <end position="227"/>
    </location>
</feature>
<feature type="coiled-coil region" evidence="6">
    <location>
        <begin position="510"/>
        <end position="537"/>
    </location>
</feature>
<feature type="region of interest" description="Disordered" evidence="7">
    <location>
        <begin position="650"/>
        <end position="729"/>
    </location>
</feature>
<dbReference type="InterPro" id="IPR054502">
    <property type="entry name" value="bHLH-TF_ACT-like_plant"/>
</dbReference>
<gene>
    <name evidence="9" type="ORF">E3N88_32132</name>
</gene>
<evidence type="ECO:0000256" key="1">
    <source>
        <dbReference type="ARBA" id="ARBA00004123"/>
    </source>
</evidence>
<dbReference type="Pfam" id="PF22754">
    <property type="entry name" value="bHLH-TF_ACT-like_plant"/>
    <property type="match status" value="2"/>
</dbReference>
<comment type="subcellular location">
    <subcellularLocation>
        <location evidence="1">Nucleus</location>
    </subcellularLocation>
</comment>